<dbReference type="AlphaFoldDB" id="A0AAV7T082"/>
<name>A0AAV7T082_PLEWA</name>
<protein>
    <submittedName>
        <fullName evidence="1">Uncharacterized protein</fullName>
    </submittedName>
</protein>
<dbReference type="Proteomes" id="UP001066276">
    <property type="component" value="Chromosome 4_1"/>
</dbReference>
<proteinExistence type="predicted"/>
<comment type="caution">
    <text evidence="1">The sequence shown here is derived from an EMBL/GenBank/DDBJ whole genome shotgun (WGS) entry which is preliminary data.</text>
</comment>
<dbReference type="EMBL" id="JANPWB010000007">
    <property type="protein sequence ID" value="KAJ1169897.1"/>
    <property type="molecule type" value="Genomic_DNA"/>
</dbReference>
<evidence type="ECO:0000313" key="1">
    <source>
        <dbReference type="EMBL" id="KAJ1169897.1"/>
    </source>
</evidence>
<accession>A0AAV7T082</accession>
<organism evidence="1 2">
    <name type="scientific">Pleurodeles waltl</name>
    <name type="common">Iberian ribbed newt</name>
    <dbReference type="NCBI Taxonomy" id="8319"/>
    <lineage>
        <taxon>Eukaryota</taxon>
        <taxon>Metazoa</taxon>
        <taxon>Chordata</taxon>
        <taxon>Craniata</taxon>
        <taxon>Vertebrata</taxon>
        <taxon>Euteleostomi</taxon>
        <taxon>Amphibia</taxon>
        <taxon>Batrachia</taxon>
        <taxon>Caudata</taxon>
        <taxon>Salamandroidea</taxon>
        <taxon>Salamandridae</taxon>
        <taxon>Pleurodelinae</taxon>
        <taxon>Pleurodeles</taxon>
    </lineage>
</organism>
<gene>
    <name evidence="1" type="ORF">NDU88_001785</name>
</gene>
<reference evidence="1" key="1">
    <citation type="journal article" date="2022" name="bioRxiv">
        <title>Sequencing and chromosome-scale assembly of the giantPleurodeles waltlgenome.</title>
        <authorList>
            <person name="Brown T."/>
            <person name="Elewa A."/>
            <person name="Iarovenko S."/>
            <person name="Subramanian E."/>
            <person name="Araus A.J."/>
            <person name="Petzold A."/>
            <person name="Susuki M."/>
            <person name="Suzuki K.-i.T."/>
            <person name="Hayashi T."/>
            <person name="Toyoda A."/>
            <person name="Oliveira C."/>
            <person name="Osipova E."/>
            <person name="Leigh N.D."/>
            <person name="Simon A."/>
            <person name="Yun M.H."/>
        </authorList>
    </citation>
    <scope>NUCLEOTIDE SEQUENCE</scope>
    <source>
        <strain evidence="1">20211129_DDA</strain>
        <tissue evidence="1">Liver</tissue>
    </source>
</reference>
<evidence type="ECO:0000313" key="2">
    <source>
        <dbReference type="Proteomes" id="UP001066276"/>
    </source>
</evidence>
<keyword evidence="2" id="KW-1185">Reference proteome</keyword>
<sequence length="92" mass="9874">MIDNRQVKPAVPGCHCAMRCGCNGCVKVRYHTALGQAGAIARETNNPRFSQAHKVVKQKQFRGRKGGLCLAAVSAQQTAHVCLLAGEVRGSR</sequence>